<keyword evidence="1" id="KW-0862">Zinc</keyword>
<dbReference type="GO" id="GO:0008270">
    <property type="term" value="F:zinc ion binding"/>
    <property type="evidence" value="ECO:0007669"/>
    <property type="project" value="UniProtKB-KW"/>
</dbReference>
<dbReference type="PROSITE" id="PS50089">
    <property type="entry name" value="ZF_RING_2"/>
    <property type="match status" value="1"/>
</dbReference>
<evidence type="ECO:0000259" key="4">
    <source>
        <dbReference type="PROSITE" id="PS50089"/>
    </source>
</evidence>
<dbReference type="InterPro" id="IPR051728">
    <property type="entry name" value="RING-FYVE_E3_ubiquitin-ligase"/>
</dbReference>
<name>A0A077ZXR4_STYLE</name>
<dbReference type="InParanoid" id="A0A077ZXR4"/>
<keyword evidence="3" id="KW-0812">Transmembrane</keyword>
<dbReference type="Pfam" id="PF13920">
    <property type="entry name" value="zf-C3HC4_3"/>
    <property type="match status" value="1"/>
</dbReference>
<dbReference type="AlphaFoldDB" id="A0A077ZXR4"/>
<dbReference type="PANTHER" id="PTHR14879:SF5">
    <property type="entry name" value="RING-TYPE DOMAIN-CONTAINING PROTEIN"/>
    <property type="match status" value="1"/>
</dbReference>
<feature type="region of interest" description="Disordered" evidence="2">
    <location>
        <begin position="382"/>
        <end position="403"/>
    </location>
</feature>
<dbReference type="SUPFAM" id="SSF57850">
    <property type="entry name" value="RING/U-box"/>
    <property type="match status" value="1"/>
</dbReference>
<feature type="compositionally biased region" description="Polar residues" evidence="2">
    <location>
        <begin position="382"/>
        <end position="398"/>
    </location>
</feature>
<dbReference type="InterPro" id="IPR001841">
    <property type="entry name" value="Znf_RING"/>
</dbReference>
<dbReference type="OMA" id="RQISMAN"/>
<feature type="transmembrane region" description="Helical" evidence="3">
    <location>
        <begin position="53"/>
        <end position="71"/>
    </location>
</feature>
<dbReference type="OrthoDB" id="3045089at2759"/>
<dbReference type="Gene3D" id="3.30.40.10">
    <property type="entry name" value="Zinc/RING finger domain, C3HC4 (zinc finger)"/>
    <property type="match status" value="1"/>
</dbReference>
<feature type="transmembrane region" description="Helical" evidence="3">
    <location>
        <begin position="289"/>
        <end position="311"/>
    </location>
</feature>
<proteinExistence type="predicted"/>
<keyword evidence="1" id="KW-0479">Metal-binding</keyword>
<feature type="transmembrane region" description="Helical" evidence="3">
    <location>
        <begin position="236"/>
        <end position="269"/>
    </location>
</feature>
<feature type="compositionally biased region" description="Polar residues" evidence="2">
    <location>
        <begin position="609"/>
        <end position="624"/>
    </location>
</feature>
<reference evidence="5 6" key="1">
    <citation type="submission" date="2014-06" db="EMBL/GenBank/DDBJ databases">
        <authorList>
            <person name="Swart Estienne"/>
        </authorList>
    </citation>
    <scope>NUCLEOTIDE SEQUENCE [LARGE SCALE GENOMIC DNA]</scope>
    <source>
        <strain evidence="5 6">130c</strain>
    </source>
</reference>
<protein>
    <submittedName>
        <fullName evidence="5">Zinc finger domain protein</fullName>
    </submittedName>
</protein>
<feature type="region of interest" description="Disordered" evidence="2">
    <location>
        <begin position="604"/>
        <end position="624"/>
    </location>
</feature>
<dbReference type="PANTHER" id="PTHR14879">
    <property type="entry name" value="CASPASE REGULATOR, RING FINGER DOMAIN-CONTAINING"/>
    <property type="match status" value="1"/>
</dbReference>
<feature type="transmembrane region" description="Helical" evidence="3">
    <location>
        <begin position="201"/>
        <end position="224"/>
    </location>
</feature>
<feature type="transmembrane region" description="Helical" evidence="3">
    <location>
        <begin position="171"/>
        <end position="189"/>
    </location>
</feature>
<dbReference type="EMBL" id="CCKQ01003568">
    <property type="protein sequence ID" value="CDW74700.1"/>
    <property type="molecule type" value="Genomic_DNA"/>
</dbReference>
<keyword evidence="6" id="KW-1185">Reference proteome</keyword>
<evidence type="ECO:0000313" key="6">
    <source>
        <dbReference type="Proteomes" id="UP000039865"/>
    </source>
</evidence>
<feature type="transmembrane region" description="Helical" evidence="3">
    <location>
        <begin position="77"/>
        <end position="99"/>
    </location>
</feature>
<organism evidence="5 6">
    <name type="scientific">Stylonychia lemnae</name>
    <name type="common">Ciliate</name>
    <dbReference type="NCBI Taxonomy" id="5949"/>
    <lineage>
        <taxon>Eukaryota</taxon>
        <taxon>Sar</taxon>
        <taxon>Alveolata</taxon>
        <taxon>Ciliophora</taxon>
        <taxon>Intramacronucleata</taxon>
        <taxon>Spirotrichea</taxon>
        <taxon>Stichotrichia</taxon>
        <taxon>Sporadotrichida</taxon>
        <taxon>Oxytrichidae</taxon>
        <taxon>Stylonychinae</taxon>
        <taxon>Stylonychia</taxon>
    </lineage>
</organism>
<keyword evidence="3" id="KW-0472">Membrane</keyword>
<keyword evidence="3" id="KW-1133">Transmembrane helix</keyword>
<accession>A0A077ZXR4</accession>
<evidence type="ECO:0000256" key="2">
    <source>
        <dbReference type="SAM" id="MobiDB-lite"/>
    </source>
</evidence>
<dbReference type="Proteomes" id="UP000039865">
    <property type="component" value="Unassembled WGS sequence"/>
</dbReference>
<gene>
    <name evidence="5" type="primary">Contig13868.g14801</name>
    <name evidence="5" type="ORF">STYLEM_3682</name>
</gene>
<feature type="transmembrane region" description="Helical" evidence="3">
    <location>
        <begin position="150"/>
        <end position="165"/>
    </location>
</feature>
<dbReference type="InterPro" id="IPR013083">
    <property type="entry name" value="Znf_RING/FYVE/PHD"/>
</dbReference>
<evidence type="ECO:0000256" key="3">
    <source>
        <dbReference type="SAM" id="Phobius"/>
    </source>
</evidence>
<evidence type="ECO:0000313" key="5">
    <source>
        <dbReference type="EMBL" id="CDW74700.1"/>
    </source>
</evidence>
<feature type="domain" description="RING-type" evidence="4">
    <location>
        <begin position="636"/>
        <end position="677"/>
    </location>
</feature>
<keyword evidence="1" id="KW-0863">Zinc-finger</keyword>
<dbReference type="SMART" id="SM00184">
    <property type="entry name" value="RING"/>
    <property type="match status" value="1"/>
</dbReference>
<sequence length="829" mass="97146">MNIDELLIFEQTRTLILLTAVKVRAAIMNQVSYSSKQITSLRNRVIRVKDRKILEKITLMFFGFILLIIQISSDASFPLSIAGFPLVIIQMRKIMINYVEIRKIKKLRNILDNPRSRENRAALDEIIGRHSNQQLQINIDVRMITEKKEFIENIGYLTFLILIFLCYEKDLNLTPCCIVGVFSFVQRFLWLKYLKSEYDNYYKICILILKALINMAIFNFFLRFDEKIDWKWEAIFWPLYIICSLSLIFSVSSALICAGSILASVLSIIKFIKILNVKEGENEPMKYQLGLFPSAYLFGLIILTILNFGYLQQWLIDNVFKQKSLLSQQIRDPNNRIRNEIEEQIQETPRYLMLISGSYFKTLKQYSIDMYRQIKKITNKGSKTIQVQPESPNLQQKSLDPKKKQKQTTIFEKFGISNQVKIMSIKQTKMKLDKKKINKNKTKTERLRSTKDIFLDDNVCFSEIDEMQQNRLIQQQRQQRARPYLNDERILNQVSFDTRDQTLVTTLDKHQLLDTIKQTIDYKQQFKNINKNNLNSRQDLFNTLGAQKQYLVMDKKSIYIDTYKKFKDDPDAFKSVFKRRLSATEFTHHPPNIKEQMIKAKQELRKKLQGQNSATKDGKNTQSGVCDKQEELKKECVICLSGVADAVIMNCGHGGLCFDCGQKLTMSKQEQRCHLCRKKIKLILKIDLNRISGQFVPILYYLDLRGNLPEIKQIKRKDNKKPVIDLESVQFTINDEILSDDSRIHIHQFQSLDLSNAFENTQVRNLLNRSNSFEMQQRYYDEELQMPRGDAIDDIQLRTIESIDDQLNMTNINIINNMQTLVANSNTNR</sequence>
<evidence type="ECO:0000256" key="1">
    <source>
        <dbReference type="PROSITE-ProRule" id="PRU00175"/>
    </source>
</evidence>